<accession>A0A1B9FLQ9</accession>
<dbReference type="InterPro" id="IPR036291">
    <property type="entry name" value="NAD(P)-bd_dom_sf"/>
</dbReference>
<dbReference type="InterPro" id="IPR008927">
    <property type="entry name" value="6-PGluconate_DH-like_C_sf"/>
</dbReference>
<dbReference type="InterPro" id="IPR015815">
    <property type="entry name" value="HIBADH-related"/>
</dbReference>
<sequence length="296" mass="32695">MINKYTISIIGTGIMGRGMAVNLAKAGHSLRLYTRNLSKIQDLKKDNVQIFDSPVEAAKNSDLVVLCLTEDQIVEKETISSGLLDTKPPILIDCGTTSLSLTLKLSKLCSEKKIRFYDSPMTGSKNAARDGQILFMIGAKQVDIKDIQFFFEVCGKNAVYCGSIGGGQKAKLALNMIQAGIFQVYMEGFELAKNSELDPSILKEILLQSAAKSGIAEFKFPYVFSGDYETHFSLKNMRKDVYHAIELAKENKTNLSLCKNLPEIYDLGMNAGYAENDFCSLNEVTAKIRPPKSENL</sequence>
<proteinExistence type="predicted"/>
<dbReference type="PANTHER" id="PTHR43060:SF15">
    <property type="entry name" value="3-HYDROXYISOBUTYRATE DEHYDROGENASE-LIKE 1, MITOCHONDRIAL-RELATED"/>
    <property type="match status" value="1"/>
</dbReference>
<keyword evidence="1" id="KW-0560">Oxidoreductase</keyword>
<dbReference type="InterPro" id="IPR029154">
    <property type="entry name" value="HIBADH-like_NADP-bd"/>
</dbReference>
<evidence type="ECO:0000256" key="2">
    <source>
        <dbReference type="ARBA" id="ARBA00023027"/>
    </source>
</evidence>
<reference evidence="3" key="1">
    <citation type="submission" date="2019-09" db="EMBL/GenBank/DDBJ databases">
        <title>Comparative Genomics of Leptospira interrogans Reveals Genome Plasticity - A Common Adaptive Strategy for Survival in Various Hosts.</title>
        <authorList>
            <person name="Ramli S.R."/>
            <person name="Bunk B."/>
            <person name="Goris M."/>
            <person name="Bhuju S."/>
            <person name="Jarek M."/>
            <person name="Sproer C."/>
            <person name="Mustakim S."/>
            <person name="Strommenger B."/>
            <person name="Pessler F."/>
        </authorList>
    </citation>
    <scope>NUCLEOTIDE SEQUENCE</scope>
    <source>
        <strain evidence="3">782</strain>
    </source>
</reference>
<evidence type="ECO:0000313" key="4">
    <source>
        <dbReference type="Proteomes" id="UP000663124"/>
    </source>
</evidence>
<dbReference type="InterPro" id="IPR013328">
    <property type="entry name" value="6PGD_dom2"/>
</dbReference>
<dbReference type="SUPFAM" id="SSF51735">
    <property type="entry name" value="NAD(P)-binding Rossmann-fold domains"/>
    <property type="match status" value="1"/>
</dbReference>
<dbReference type="Pfam" id="PF14833">
    <property type="entry name" value="NAD_binding_11"/>
    <property type="match status" value="1"/>
</dbReference>
<dbReference type="Pfam" id="PF03446">
    <property type="entry name" value="NAD_binding_2"/>
    <property type="match status" value="1"/>
</dbReference>
<dbReference type="PIRSF" id="PIRSF000103">
    <property type="entry name" value="HIBADH"/>
    <property type="match status" value="1"/>
</dbReference>
<dbReference type="PANTHER" id="PTHR43060">
    <property type="entry name" value="3-HYDROXYISOBUTYRATE DEHYDROGENASE-LIKE 1, MITOCHONDRIAL-RELATED"/>
    <property type="match status" value="1"/>
</dbReference>
<evidence type="ECO:0000313" key="3">
    <source>
        <dbReference type="EMBL" id="QOI42721.1"/>
    </source>
</evidence>
<dbReference type="InterPro" id="IPR006115">
    <property type="entry name" value="6PGDH_NADP-bd"/>
</dbReference>
<gene>
    <name evidence="3" type="ORF">Lepto782_10880</name>
</gene>
<dbReference type="GO" id="GO:0016491">
    <property type="term" value="F:oxidoreductase activity"/>
    <property type="evidence" value="ECO:0007669"/>
    <property type="project" value="UniProtKB-KW"/>
</dbReference>
<dbReference type="Gene3D" id="1.10.1040.10">
    <property type="entry name" value="N-(1-d-carboxylethyl)-l-norvaline Dehydrogenase, domain 2"/>
    <property type="match status" value="1"/>
</dbReference>
<dbReference type="GO" id="GO:0051287">
    <property type="term" value="F:NAD binding"/>
    <property type="evidence" value="ECO:0007669"/>
    <property type="project" value="InterPro"/>
</dbReference>
<dbReference type="Proteomes" id="UP000663124">
    <property type="component" value="Chromosome 1"/>
</dbReference>
<protein>
    <submittedName>
        <fullName evidence="3">NAD(P)-dependent oxidoreductase</fullName>
    </submittedName>
</protein>
<dbReference type="EMBL" id="CP043884">
    <property type="protein sequence ID" value="QOI42721.1"/>
    <property type="molecule type" value="Genomic_DNA"/>
</dbReference>
<dbReference type="RefSeq" id="WP_011172234.1">
    <property type="nucleotide sequence ID" value="NZ_CP044509.1"/>
</dbReference>
<dbReference type="AlphaFoldDB" id="A0A1B9FLQ9"/>
<evidence type="ECO:0000256" key="1">
    <source>
        <dbReference type="ARBA" id="ARBA00023002"/>
    </source>
</evidence>
<dbReference type="Gene3D" id="3.40.50.720">
    <property type="entry name" value="NAD(P)-binding Rossmann-like Domain"/>
    <property type="match status" value="1"/>
</dbReference>
<dbReference type="GO" id="GO:0050661">
    <property type="term" value="F:NADP binding"/>
    <property type="evidence" value="ECO:0007669"/>
    <property type="project" value="InterPro"/>
</dbReference>
<organism evidence="3 4">
    <name type="scientific">Leptospira interrogans serovar Canicola</name>
    <dbReference type="NCBI Taxonomy" id="211880"/>
    <lineage>
        <taxon>Bacteria</taxon>
        <taxon>Pseudomonadati</taxon>
        <taxon>Spirochaetota</taxon>
        <taxon>Spirochaetia</taxon>
        <taxon>Leptospirales</taxon>
        <taxon>Leptospiraceae</taxon>
        <taxon>Leptospira</taxon>
    </lineage>
</organism>
<dbReference type="SUPFAM" id="SSF48179">
    <property type="entry name" value="6-phosphogluconate dehydrogenase C-terminal domain-like"/>
    <property type="match status" value="1"/>
</dbReference>
<name>A0A1B9FLQ9_LEPIR</name>
<keyword evidence="2" id="KW-0520">NAD</keyword>